<reference evidence="1 2" key="1">
    <citation type="submission" date="2017-06" db="EMBL/GenBank/DDBJ databases">
        <authorList>
            <consortium name="Pathogen Informatics"/>
        </authorList>
    </citation>
    <scope>NUCLEOTIDE SEQUENCE [LARGE SCALE GENOMIC DNA]</scope>
    <source>
        <strain evidence="1 2">NCTC10596</strain>
    </source>
</reference>
<accession>A0A8B4G115</accession>
<dbReference type="KEGG" id="ecor:SAMEA4412678_0143"/>
<evidence type="ECO:0000313" key="2">
    <source>
        <dbReference type="Proteomes" id="UP000215465"/>
    </source>
</evidence>
<evidence type="ECO:0000313" key="1">
    <source>
        <dbReference type="EMBL" id="SNW06269.1"/>
    </source>
</evidence>
<dbReference type="RefSeq" id="WP_003823075.1">
    <property type="nucleotide sequence ID" value="NZ_CP082861.1"/>
</dbReference>
<dbReference type="GeneID" id="60769052"/>
<dbReference type="EMBL" id="LT906482">
    <property type="protein sequence ID" value="SNW06269.1"/>
    <property type="molecule type" value="Genomic_DNA"/>
</dbReference>
<dbReference type="AlphaFoldDB" id="A0A8B4G115"/>
<gene>
    <name evidence="1" type="ORF">SAMEA4412678_00143</name>
</gene>
<name>A0A8B4G115_EIKCO</name>
<organism evidence="1 2">
    <name type="scientific">Eikenella corrodens</name>
    <dbReference type="NCBI Taxonomy" id="539"/>
    <lineage>
        <taxon>Bacteria</taxon>
        <taxon>Pseudomonadati</taxon>
        <taxon>Pseudomonadota</taxon>
        <taxon>Betaproteobacteria</taxon>
        <taxon>Neisseriales</taxon>
        <taxon>Neisseriaceae</taxon>
        <taxon>Eikenella</taxon>
    </lineage>
</organism>
<sequence length="246" mass="28560">MRDPDFFLRRYAPTTNIMAFLEVPYDKLVDCIAQWERKQDKYREVSVQKIEIGGTWEQRLNSLLPLTLHSPKAMISETQSPWCVYVDNGMQGTDIYSDPSYLCQILGVHEIAITMVRDIPKIKPGSTQFSYSDGSRAKKIVSETGYYYEVPGRYIAAHRESRWEFVEQGEPFPFEELEQYQARRIKDRLTPEMVERYCGHFGIDLFNPDFYSGRACIFERQVHPDIPKLLHFPQSAAAVGQQSRLG</sequence>
<protein>
    <submittedName>
        <fullName evidence="1">Uncharacterized protein</fullName>
    </submittedName>
</protein>
<proteinExistence type="predicted"/>
<dbReference type="Proteomes" id="UP000215465">
    <property type="component" value="Chromosome 1"/>
</dbReference>